<name>A0ABU8W8S6_9BURK</name>
<gene>
    <name evidence="2" type="ORF">WKW80_31205</name>
</gene>
<feature type="transmembrane region" description="Helical" evidence="1">
    <location>
        <begin position="34"/>
        <end position="54"/>
    </location>
</feature>
<dbReference type="Proteomes" id="UP001363010">
    <property type="component" value="Unassembled WGS sequence"/>
</dbReference>
<dbReference type="EMBL" id="JBBKZV010000034">
    <property type="protein sequence ID" value="MEJ8826441.1"/>
    <property type="molecule type" value="Genomic_DNA"/>
</dbReference>
<keyword evidence="3" id="KW-1185">Reference proteome</keyword>
<sequence length="55" mass="6515">MAKDSRYFTAKELEQLLTSEDQRHLSAEDMEWRMTWIGMTIFTLLLLVAQAYFAI</sequence>
<comment type="caution">
    <text evidence="2">The sequence shown here is derived from an EMBL/GenBank/DDBJ whole genome shotgun (WGS) entry which is preliminary data.</text>
</comment>
<accession>A0ABU8W8S6</accession>
<protein>
    <submittedName>
        <fullName evidence="2">Uncharacterized protein</fullName>
    </submittedName>
</protein>
<proteinExistence type="predicted"/>
<evidence type="ECO:0000313" key="2">
    <source>
        <dbReference type="EMBL" id="MEJ8826441.1"/>
    </source>
</evidence>
<organism evidence="2 3">
    <name type="scientific">Variovorax humicola</name>
    <dbReference type="NCBI Taxonomy" id="1769758"/>
    <lineage>
        <taxon>Bacteria</taxon>
        <taxon>Pseudomonadati</taxon>
        <taxon>Pseudomonadota</taxon>
        <taxon>Betaproteobacteria</taxon>
        <taxon>Burkholderiales</taxon>
        <taxon>Comamonadaceae</taxon>
        <taxon>Variovorax</taxon>
    </lineage>
</organism>
<reference evidence="2 3" key="1">
    <citation type="submission" date="2024-03" db="EMBL/GenBank/DDBJ databases">
        <title>Novel species of the genus Variovorax.</title>
        <authorList>
            <person name="Liu Q."/>
            <person name="Xin Y.-H."/>
        </authorList>
    </citation>
    <scope>NUCLEOTIDE SEQUENCE [LARGE SCALE GENOMIC DNA]</scope>
    <source>
        <strain evidence="2 3">KACC 18501</strain>
    </source>
</reference>
<keyword evidence="1" id="KW-1133">Transmembrane helix</keyword>
<keyword evidence="1" id="KW-0472">Membrane</keyword>
<keyword evidence="1" id="KW-0812">Transmembrane</keyword>
<evidence type="ECO:0000313" key="3">
    <source>
        <dbReference type="Proteomes" id="UP001363010"/>
    </source>
</evidence>
<evidence type="ECO:0000256" key="1">
    <source>
        <dbReference type="SAM" id="Phobius"/>
    </source>
</evidence>
<dbReference type="RefSeq" id="WP_340367475.1">
    <property type="nucleotide sequence ID" value="NZ_JBBKZV010000034.1"/>
</dbReference>